<evidence type="ECO:0000256" key="4">
    <source>
        <dbReference type="ARBA" id="ARBA00022989"/>
    </source>
</evidence>
<dbReference type="EMBL" id="FNZI01000005">
    <property type="protein sequence ID" value="SEJ59538.1"/>
    <property type="molecule type" value="Genomic_DNA"/>
</dbReference>
<gene>
    <name evidence="8" type="ORF">SAMN05421637_2354</name>
</gene>
<protein>
    <submittedName>
        <fullName evidence="8">Putative flippase GtrA (Transmembrane translocase of bactoprenol-linked glucose)</fullName>
    </submittedName>
</protein>
<dbReference type="STRING" id="1043493.SAMN05421637_2354"/>
<keyword evidence="5 6" id="KW-0472">Membrane</keyword>
<dbReference type="PANTHER" id="PTHR38459:SF1">
    <property type="entry name" value="PROPHAGE BACTOPRENOL-LINKED GLUCOSE TRANSLOCASE HOMOLOG"/>
    <property type="match status" value="1"/>
</dbReference>
<reference evidence="9" key="1">
    <citation type="submission" date="2016-10" db="EMBL/GenBank/DDBJ databases">
        <authorList>
            <person name="Varghese N."/>
        </authorList>
    </citation>
    <scope>NUCLEOTIDE SEQUENCE [LARGE SCALE GENOMIC DNA]</scope>
    <source>
        <strain evidence="9">DSM 24868</strain>
    </source>
</reference>
<accession>A0A1H7A228</accession>
<proteinExistence type="inferred from homology"/>
<keyword evidence="9" id="KW-1185">Reference proteome</keyword>
<comment type="similarity">
    <text evidence="2">Belongs to the GtrA family.</text>
</comment>
<evidence type="ECO:0000256" key="3">
    <source>
        <dbReference type="ARBA" id="ARBA00022692"/>
    </source>
</evidence>
<dbReference type="GO" id="GO:0005886">
    <property type="term" value="C:plasma membrane"/>
    <property type="evidence" value="ECO:0007669"/>
    <property type="project" value="TreeGrafter"/>
</dbReference>
<feature type="transmembrane region" description="Helical" evidence="6">
    <location>
        <begin position="71"/>
        <end position="93"/>
    </location>
</feature>
<dbReference type="AlphaFoldDB" id="A0A1H7A228"/>
<dbReference type="eggNOG" id="COG2246">
    <property type="taxonomic scope" value="Bacteria"/>
</dbReference>
<evidence type="ECO:0000313" key="9">
    <source>
        <dbReference type="Proteomes" id="UP000183315"/>
    </source>
</evidence>
<name>A0A1H7A228_9MICO</name>
<sequence length="139" mass="14358">MPTSSSRRGARFVLVGLANTAIDFGVLVALSAVGAAPVAANLASTSAALAFSFAANRRFTFRASGDPVRQLVLFLAVTLTGLWVIQSALIHAIGSALAGSGLPELLVLTGAKGVATVASLVWNYVLYARIVFREAPQQS</sequence>
<dbReference type="InterPro" id="IPR007267">
    <property type="entry name" value="GtrA_DPMS_TM"/>
</dbReference>
<feature type="transmembrane region" description="Helical" evidence="6">
    <location>
        <begin position="12"/>
        <end position="33"/>
    </location>
</feature>
<evidence type="ECO:0000256" key="6">
    <source>
        <dbReference type="SAM" id="Phobius"/>
    </source>
</evidence>
<feature type="domain" description="GtrA/DPMS transmembrane" evidence="7">
    <location>
        <begin position="11"/>
        <end position="132"/>
    </location>
</feature>
<dbReference type="OrthoDB" id="3192123at2"/>
<evidence type="ECO:0000256" key="2">
    <source>
        <dbReference type="ARBA" id="ARBA00009399"/>
    </source>
</evidence>
<dbReference type="InterPro" id="IPR051401">
    <property type="entry name" value="GtrA_CellWall_Glycosyl"/>
</dbReference>
<keyword evidence="4 6" id="KW-1133">Transmembrane helix</keyword>
<organism evidence="8 9">
    <name type="scientific">Demequina mangrovi</name>
    <dbReference type="NCBI Taxonomy" id="1043493"/>
    <lineage>
        <taxon>Bacteria</taxon>
        <taxon>Bacillati</taxon>
        <taxon>Actinomycetota</taxon>
        <taxon>Actinomycetes</taxon>
        <taxon>Micrococcales</taxon>
        <taxon>Demequinaceae</taxon>
        <taxon>Demequina</taxon>
    </lineage>
</organism>
<comment type="subcellular location">
    <subcellularLocation>
        <location evidence="1">Membrane</location>
        <topology evidence="1">Multi-pass membrane protein</topology>
    </subcellularLocation>
</comment>
<keyword evidence="3 6" id="KW-0812">Transmembrane</keyword>
<dbReference type="Proteomes" id="UP000183315">
    <property type="component" value="Unassembled WGS sequence"/>
</dbReference>
<evidence type="ECO:0000313" key="8">
    <source>
        <dbReference type="EMBL" id="SEJ59538.1"/>
    </source>
</evidence>
<dbReference type="GO" id="GO:0000271">
    <property type="term" value="P:polysaccharide biosynthetic process"/>
    <property type="evidence" value="ECO:0007669"/>
    <property type="project" value="InterPro"/>
</dbReference>
<dbReference type="Pfam" id="PF04138">
    <property type="entry name" value="GtrA_DPMS_TM"/>
    <property type="match status" value="1"/>
</dbReference>
<feature type="transmembrane region" description="Helical" evidence="6">
    <location>
        <begin position="39"/>
        <end position="59"/>
    </location>
</feature>
<dbReference type="RefSeq" id="WP_042214657.1">
    <property type="nucleotide sequence ID" value="NZ_BBLU01000007.1"/>
</dbReference>
<evidence type="ECO:0000256" key="1">
    <source>
        <dbReference type="ARBA" id="ARBA00004141"/>
    </source>
</evidence>
<feature type="transmembrane region" description="Helical" evidence="6">
    <location>
        <begin position="105"/>
        <end position="127"/>
    </location>
</feature>
<evidence type="ECO:0000259" key="7">
    <source>
        <dbReference type="Pfam" id="PF04138"/>
    </source>
</evidence>
<dbReference type="PANTHER" id="PTHR38459">
    <property type="entry name" value="PROPHAGE BACTOPRENOL-LINKED GLUCOSE TRANSLOCASE HOMOLOG"/>
    <property type="match status" value="1"/>
</dbReference>
<evidence type="ECO:0000256" key="5">
    <source>
        <dbReference type="ARBA" id="ARBA00023136"/>
    </source>
</evidence>